<sequence>MRKVRHAVAHDGFHNIEKERRWRNWPARVRSHHKRHNPV</sequence>
<accession>A0AB40AFH3</accession>
<keyword evidence="1" id="KW-1185">Reference proteome</keyword>
<dbReference type="RefSeq" id="XP_036678617.3">
    <property type="nucleotide sequence ID" value="XM_036822722.3"/>
</dbReference>
<protein>
    <submittedName>
        <fullName evidence="2">Uncharacterized protein</fullName>
    </submittedName>
</protein>
<gene>
    <name evidence="2" type="primary">LOC118879763</name>
</gene>
<dbReference type="AlphaFoldDB" id="A0AB40AFH3"/>
<dbReference type="Proteomes" id="UP001652628">
    <property type="component" value="Chromosome 2L"/>
</dbReference>
<evidence type="ECO:0000313" key="2">
    <source>
        <dbReference type="RefSeq" id="XP_036678617.3"/>
    </source>
</evidence>
<reference evidence="2" key="2">
    <citation type="submission" date="2025-08" db="UniProtKB">
        <authorList>
            <consortium name="RefSeq"/>
        </authorList>
    </citation>
    <scope>IDENTIFICATION</scope>
</reference>
<proteinExistence type="predicted"/>
<name>A0AB40AFH3_DROSZ</name>
<evidence type="ECO:0000313" key="1">
    <source>
        <dbReference type="Proteomes" id="UP001652628"/>
    </source>
</evidence>
<reference evidence="1" key="1">
    <citation type="submission" date="2025-05" db="UniProtKB">
        <authorList>
            <consortium name="RefSeq"/>
        </authorList>
    </citation>
    <scope>NUCLEOTIDE SEQUENCE [LARGE SCALE GENOMIC DNA]</scope>
</reference>
<organism evidence="1 2">
    <name type="scientific">Drosophila suzukii</name>
    <name type="common">Spotted-wing drosophila fruit fly</name>
    <dbReference type="NCBI Taxonomy" id="28584"/>
    <lineage>
        <taxon>Eukaryota</taxon>
        <taxon>Metazoa</taxon>
        <taxon>Ecdysozoa</taxon>
        <taxon>Arthropoda</taxon>
        <taxon>Hexapoda</taxon>
        <taxon>Insecta</taxon>
        <taxon>Pterygota</taxon>
        <taxon>Neoptera</taxon>
        <taxon>Endopterygota</taxon>
        <taxon>Diptera</taxon>
        <taxon>Brachycera</taxon>
        <taxon>Muscomorpha</taxon>
        <taxon>Ephydroidea</taxon>
        <taxon>Drosophilidae</taxon>
        <taxon>Drosophila</taxon>
        <taxon>Sophophora</taxon>
    </lineage>
</organism>
<dbReference type="GeneID" id="118879763"/>